<feature type="transmembrane region" description="Helical" evidence="1">
    <location>
        <begin position="117"/>
        <end position="139"/>
    </location>
</feature>
<feature type="transmembrane region" description="Helical" evidence="1">
    <location>
        <begin position="46"/>
        <end position="71"/>
    </location>
</feature>
<dbReference type="RefSeq" id="WP_091144673.1">
    <property type="nucleotide sequence ID" value="NZ_FNAI01000001.1"/>
</dbReference>
<dbReference type="AlphaFoldDB" id="A0A1G6V1F1"/>
<evidence type="ECO:0000313" key="3">
    <source>
        <dbReference type="Proteomes" id="UP000199072"/>
    </source>
</evidence>
<reference evidence="2 3" key="1">
    <citation type="submission" date="2016-10" db="EMBL/GenBank/DDBJ databases">
        <authorList>
            <person name="de Groot N.N."/>
        </authorList>
    </citation>
    <scope>NUCLEOTIDE SEQUENCE [LARGE SCALE GENOMIC DNA]</scope>
    <source>
        <strain evidence="2 3">47C3B</strain>
    </source>
</reference>
<evidence type="ECO:0000256" key="1">
    <source>
        <dbReference type="SAM" id="Phobius"/>
    </source>
</evidence>
<keyword evidence="3" id="KW-1185">Reference proteome</keyword>
<accession>A0A1G6V1F1</accession>
<organism evidence="2 3">
    <name type="scientific">Mucilaginibacter pineti</name>
    <dbReference type="NCBI Taxonomy" id="1391627"/>
    <lineage>
        <taxon>Bacteria</taxon>
        <taxon>Pseudomonadati</taxon>
        <taxon>Bacteroidota</taxon>
        <taxon>Sphingobacteriia</taxon>
        <taxon>Sphingobacteriales</taxon>
        <taxon>Sphingobacteriaceae</taxon>
        <taxon>Mucilaginibacter</taxon>
    </lineage>
</organism>
<dbReference type="Proteomes" id="UP000199072">
    <property type="component" value="Unassembled WGS sequence"/>
</dbReference>
<dbReference type="STRING" id="1391627.SAMN05216464_101829"/>
<keyword evidence="1" id="KW-0472">Membrane</keyword>
<feature type="transmembrane region" description="Helical" evidence="1">
    <location>
        <begin position="83"/>
        <end position="105"/>
    </location>
</feature>
<feature type="transmembrane region" description="Helical" evidence="1">
    <location>
        <begin position="7"/>
        <end position="26"/>
    </location>
</feature>
<sequence length="161" mass="18329">MKRLLKVLLPVLIDFGIFWVVVHYNTPVHPMKLDAIGNGNLYSLMAYFHLFGYLLLVDGLLTQHLIVVPLWDNYAVKSLKARFIIGACIAFVCFAFAGGLSYLIWDQAEGRGPLISFWWYMAEIQLVYWVVSFVVLYLIDGAKFKKAETPDNPEPVLQGEV</sequence>
<dbReference type="OrthoDB" id="793926at2"/>
<keyword evidence="1" id="KW-0812">Transmembrane</keyword>
<name>A0A1G6V1F1_9SPHI</name>
<dbReference type="EMBL" id="FNAI01000001">
    <property type="protein sequence ID" value="SDD47459.1"/>
    <property type="molecule type" value="Genomic_DNA"/>
</dbReference>
<protein>
    <submittedName>
        <fullName evidence="2">Uncharacterized protein</fullName>
    </submittedName>
</protein>
<gene>
    <name evidence="2" type="ORF">SAMN05216464_101829</name>
</gene>
<keyword evidence="1" id="KW-1133">Transmembrane helix</keyword>
<proteinExistence type="predicted"/>
<evidence type="ECO:0000313" key="2">
    <source>
        <dbReference type="EMBL" id="SDD47459.1"/>
    </source>
</evidence>